<protein>
    <submittedName>
        <fullName evidence="2">Uncharacterized protein</fullName>
    </submittedName>
</protein>
<evidence type="ECO:0000313" key="3">
    <source>
        <dbReference type="Proteomes" id="UP001208017"/>
    </source>
</evidence>
<feature type="transmembrane region" description="Helical" evidence="1">
    <location>
        <begin position="21"/>
        <end position="45"/>
    </location>
</feature>
<feature type="transmembrane region" description="Helical" evidence="1">
    <location>
        <begin position="51"/>
        <end position="71"/>
    </location>
</feature>
<evidence type="ECO:0000256" key="1">
    <source>
        <dbReference type="SAM" id="Phobius"/>
    </source>
</evidence>
<keyword evidence="3" id="KW-1185">Reference proteome</keyword>
<dbReference type="RefSeq" id="WP_267152374.1">
    <property type="nucleotide sequence ID" value="NZ_JAPMLT010000008.1"/>
</dbReference>
<gene>
    <name evidence="2" type="ORF">OS242_14360</name>
</gene>
<accession>A0ABT3X677</accession>
<feature type="transmembrane region" description="Helical" evidence="1">
    <location>
        <begin position="180"/>
        <end position="199"/>
    </location>
</feature>
<feature type="transmembrane region" description="Helical" evidence="1">
    <location>
        <begin position="156"/>
        <end position="174"/>
    </location>
</feature>
<proteinExistence type="predicted"/>
<organism evidence="2 3">
    <name type="scientific">Tumebacillus lacus</name>
    <dbReference type="NCBI Taxonomy" id="2995335"/>
    <lineage>
        <taxon>Bacteria</taxon>
        <taxon>Bacillati</taxon>
        <taxon>Bacillota</taxon>
        <taxon>Bacilli</taxon>
        <taxon>Bacillales</taxon>
        <taxon>Alicyclobacillaceae</taxon>
        <taxon>Tumebacillus</taxon>
    </lineage>
</organism>
<evidence type="ECO:0000313" key="2">
    <source>
        <dbReference type="EMBL" id="MCX7571131.1"/>
    </source>
</evidence>
<keyword evidence="1" id="KW-0472">Membrane</keyword>
<dbReference type="Proteomes" id="UP001208017">
    <property type="component" value="Unassembled WGS sequence"/>
</dbReference>
<name>A0ABT3X677_9BACL</name>
<keyword evidence="1" id="KW-0812">Transmembrane</keyword>
<sequence>MQHEINPEYLKHWINATPDTSNLRATILFGMLFLIDFLMVAPLYADPYEAIYLQVMIPPIVLLNIWGLWIAIAPYKNQVIAELYMGILGVFMPLGYGVCSIKLFYSVLGFTTPMYAIGLLALTVAGYYALFKSHFQKLASGYYYQARGKNGGSQKYVSLSGLGVFLGNMILGMANGNTVIGILTGLCLLLATMLSLLSLNIHRYVLMKRYPELTIIQRKPVKRTEEA</sequence>
<reference evidence="2 3" key="1">
    <citation type="submission" date="2022-11" db="EMBL/GenBank/DDBJ databases">
        <title>Study of microbial diversity in lake waters.</title>
        <authorList>
            <person name="Zhang J."/>
        </authorList>
    </citation>
    <scope>NUCLEOTIDE SEQUENCE [LARGE SCALE GENOMIC DNA]</scope>
    <source>
        <strain evidence="2 3">DT12</strain>
    </source>
</reference>
<comment type="caution">
    <text evidence="2">The sequence shown here is derived from an EMBL/GenBank/DDBJ whole genome shotgun (WGS) entry which is preliminary data.</text>
</comment>
<feature type="transmembrane region" description="Helical" evidence="1">
    <location>
        <begin position="83"/>
        <end position="108"/>
    </location>
</feature>
<dbReference type="EMBL" id="JAPMLT010000008">
    <property type="protein sequence ID" value="MCX7571131.1"/>
    <property type="molecule type" value="Genomic_DNA"/>
</dbReference>
<keyword evidence="1" id="KW-1133">Transmembrane helix</keyword>
<feature type="transmembrane region" description="Helical" evidence="1">
    <location>
        <begin position="114"/>
        <end position="135"/>
    </location>
</feature>